<reference evidence="4" key="1">
    <citation type="journal article" date="2019" name="Int. J. Syst. Evol. Microbiol.">
        <title>The Global Catalogue of Microorganisms (GCM) 10K type strain sequencing project: providing services to taxonomists for standard genome sequencing and annotation.</title>
        <authorList>
            <consortium name="The Broad Institute Genomics Platform"/>
            <consortium name="The Broad Institute Genome Sequencing Center for Infectious Disease"/>
            <person name="Wu L."/>
            <person name="Ma J."/>
        </authorList>
    </citation>
    <scope>NUCLEOTIDE SEQUENCE [LARGE SCALE GENOMIC DNA]</scope>
    <source>
        <strain evidence="4">CECT 7706</strain>
    </source>
</reference>
<evidence type="ECO:0000313" key="4">
    <source>
        <dbReference type="Proteomes" id="UP001236663"/>
    </source>
</evidence>
<keyword evidence="1" id="KW-0472">Membrane</keyword>
<feature type="transmembrane region" description="Helical" evidence="1">
    <location>
        <begin position="157"/>
        <end position="179"/>
    </location>
</feature>
<proteinExistence type="predicted"/>
<name>A0ABT8C8F6_9BACT</name>
<protein>
    <submittedName>
        <fullName evidence="3">Sulfite exporter TauE/SafE family protein</fullName>
    </submittedName>
</protein>
<keyword evidence="1" id="KW-1133">Transmembrane helix</keyword>
<accession>A0ABT8C8F6</accession>
<dbReference type="PANTHER" id="PTHR42208">
    <property type="entry name" value="HEAVY METAL TRANSPORTER-RELATED"/>
    <property type="match status" value="1"/>
</dbReference>
<evidence type="ECO:0000256" key="1">
    <source>
        <dbReference type="SAM" id="Phobius"/>
    </source>
</evidence>
<feature type="transmembrane region" description="Helical" evidence="1">
    <location>
        <begin position="6"/>
        <end position="27"/>
    </location>
</feature>
<dbReference type="PANTHER" id="PTHR42208:SF1">
    <property type="entry name" value="HEAVY METAL TRANSPORTER"/>
    <property type="match status" value="1"/>
</dbReference>
<dbReference type="Proteomes" id="UP001236663">
    <property type="component" value="Unassembled WGS sequence"/>
</dbReference>
<keyword evidence="4" id="KW-1185">Reference proteome</keyword>
<feature type="transmembrane region" description="Helical" evidence="1">
    <location>
        <begin position="191"/>
        <end position="211"/>
    </location>
</feature>
<sequence length="237" mass="25575">MLWTAFIWGLLGSFHCIGMCGPIALALAGKDKNKYLFNKLLYNTGRTLTYSILGGLVGLLGFSLALAGIQQWLSILTGAVLLIMAFSYRKSEKWIAGSMLSSALVKLKSRLGRAIKPGGTRSFAISGLLNGLLPCGMVYMALMASLGLQGPVQGMTYMFFFGLGTFPVMILLMISGNVFSAGFRVKVNRFLPYFALVVGTLFIIRGMGWGIPYLSPSLSFPSAQATELLDGNITHCE</sequence>
<evidence type="ECO:0000259" key="2">
    <source>
        <dbReference type="Pfam" id="PF13386"/>
    </source>
</evidence>
<organism evidence="3 4">
    <name type="scientific">Cyclobacterium jeungdonense</name>
    <dbReference type="NCBI Taxonomy" id="708087"/>
    <lineage>
        <taxon>Bacteria</taxon>
        <taxon>Pseudomonadati</taxon>
        <taxon>Bacteroidota</taxon>
        <taxon>Cytophagia</taxon>
        <taxon>Cytophagales</taxon>
        <taxon>Cyclobacteriaceae</taxon>
        <taxon>Cyclobacterium</taxon>
    </lineage>
</organism>
<dbReference type="InterPro" id="IPR039447">
    <property type="entry name" value="UreH-like_TM_dom"/>
</dbReference>
<evidence type="ECO:0000313" key="3">
    <source>
        <dbReference type="EMBL" id="MDN3688652.1"/>
    </source>
</evidence>
<keyword evidence="1" id="KW-0812">Transmembrane</keyword>
<comment type="caution">
    <text evidence="3">The sequence shown here is derived from an EMBL/GenBank/DDBJ whole genome shotgun (WGS) entry which is preliminary data.</text>
</comment>
<dbReference type="Pfam" id="PF13386">
    <property type="entry name" value="DsbD_2"/>
    <property type="match status" value="1"/>
</dbReference>
<gene>
    <name evidence="3" type="ORF">QWZ15_12485</name>
</gene>
<feature type="domain" description="Urease accessory protein UreH-like transmembrane" evidence="2">
    <location>
        <begin position="4"/>
        <end position="200"/>
    </location>
</feature>
<feature type="transmembrane region" description="Helical" evidence="1">
    <location>
        <begin position="48"/>
        <end position="66"/>
    </location>
</feature>
<dbReference type="EMBL" id="JAUFQS010000011">
    <property type="protein sequence ID" value="MDN3688652.1"/>
    <property type="molecule type" value="Genomic_DNA"/>
</dbReference>
<feature type="transmembrane region" description="Helical" evidence="1">
    <location>
        <begin position="123"/>
        <end position="145"/>
    </location>
</feature>
<feature type="transmembrane region" description="Helical" evidence="1">
    <location>
        <begin position="72"/>
        <end position="89"/>
    </location>
</feature>
<dbReference type="RefSeq" id="WP_163387171.1">
    <property type="nucleotide sequence ID" value="NZ_JAUFQS010000011.1"/>
</dbReference>